<gene>
    <name evidence="4" type="ORF">OESDEN_13735</name>
</gene>
<dbReference type="EMBL" id="KN560182">
    <property type="protein sequence ID" value="KHJ86510.1"/>
    <property type="molecule type" value="Genomic_DNA"/>
</dbReference>
<proteinExistence type="inferred from homology"/>
<keyword evidence="2" id="KW-0378">Hydrolase</keyword>
<accession>A0A0B1STG6</accession>
<feature type="signal peptide" evidence="3">
    <location>
        <begin position="1"/>
        <end position="17"/>
    </location>
</feature>
<dbReference type="AlphaFoldDB" id="A0A0B1STG6"/>
<keyword evidence="3" id="KW-0732">Signal</keyword>
<dbReference type="CDD" id="cd09120">
    <property type="entry name" value="PLDc_DNaseII_1"/>
    <property type="match status" value="1"/>
</dbReference>
<keyword evidence="5" id="KW-1185">Reference proteome</keyword>
<dbReference type="Proteomes" id="UP000053660">
    <property type="component" value="Unassembled WGS sequence"/>
</dbReference>
<dbReference type="InterPro" id="IPR004947">
    <property type="entry name" value="DNase_II"/>
</dbReference>
<organism evidence="4 5">
    <name type="scientific">Oesophagostomum dentatum</name>
    <name type="common">Nodular worm</name>
    <dbReference type="NCBI Taxonomy" id="61180"/>
    <lineage>
        <taxon>Eukaryota</taxon>
        <taxon>Metazoa</taxon>
        <taxon>Ecdysozoa</taxon>
        <taxon>Nematoda</taxon>
        <taxon>Chromadorea</taxon>
        <taxon>Rhabditida</taxon>
        <taxon>Rhabditina</taxon>
        <taxon>Rhabditomorpha</taxon>
        <taxon>Strongyloidea</taxon>
        <taxon>Strongylidae</taxon>
        <taxon>Oesophagostomum</taxon>
    </lineage>
</organism>
<evidence type="ECO:0000313" key="4">
    <source>
        <dbReference type="EMBL" id="KHJ86510.1"/>
    </source>
</evidence>
<reference evidence="4 5" key="1">
    <citation type="submission" date="2014-03" db="EMBL/GenBank/DDBJ databases">
        <title>Draft genome of the hookworm Oesophagostomum dentatum.</title>
        <authorList>
            <person name="Mitreva M."/>
        </authorList>
    </citation>
    <scope>NUCLEOTIDE SEQUENCE [LARGE SCALE GENOMIC DNA]</scope>
    <source>
        <strain evidence="4 5">OD-Hann</strain>
    </source>
</reference>
<evidence type="ECO:0000256" key="1">
    <source>
        <dbReference type="ARBA" id="ARBA00007527"/>
    </source>
</evidence>
<dbReference type="PANTHER" id="PTHR10858:SF30">
    <property type="entry name" value="CELL-DEATH-RELATED NUCLEASE 7"/>
    <property type="match status" value="1"/>
</dbReference>
<dbReference type="OrthoDB" id="10261598at2759"/>
<name>A0A0B1STG6_OESDE</name>
<comment type="similarity">
    <text evidence="1">Belongs to the DNase II family.</text>
</comment>
<evidence type="ECO:0000256" key="2">
    <source>
        <dbReference type="ARBA" id="ARBA00022801"/>
    </source>
</evidence>
<dbReference type="GO" id="GO:0006309">
    <property type="term" value="P:apoptotic DNA fragmentation"/>
    <property type="evidence" value="ECO:0007669"/>
    <property type="project" value="TreeGrafter"/>
</dbReference>
<dbReference type="Pfam" id="PF03265">
    <property type="entry name" value="DNase_II"/>
    <property type="match status" value="1"/>
</dbReference>
<dbReference type="GO" id="GO:0004531">
    <property type="term" value="F:deoxyribonuclease II activity"/>
    <property type="evidence" value="ECO:0007669"/>
    <property type="project" value="InterPro"/>
</dbReference>
<dbReference type="PANTHER" id="PTHR10858">
    <property type="entry name" value="DEOXYRIBONUCLEASE II"/>
    <property type="match status" value="1"/>
</dbReference>
<sequence length="283" mass="31617">MLFTYFLLILSIHQVNAKLSCKDMQGKDVDWFVAIKLPADVDKEKKGRSFVYFDSRQNGWTLSPKLISDNTSAIGATLSQLYTFDKESTFAIAYNDDSPDTRVDGYRAHSKGVAIFDRKVGFWMVHSVPNFPPTGNYSYPPSGSVYGQSFLCLSLSVNALEDVGEYMRYAHVAPYLTNLPEFHKLAAPSLVDVINKKSLRSSTRIFTTVRGIETLGGKKAKAFSKNKRFGADLWYDFIGLNIDAAMSVETWRAGKVKNNIGSSCADTKRKPNVSNKKSKITKE</sequence>
<feature type="chain" id="PRO_5002064974" evidence="3">
    <location>
        <begin position="18"/>
        <end position="283"/>
    </location>
</feature>
<protein>
    <submittedName>
        <fullName evidence="4">Deoxyribonuclease II</fullName>
    </submittedName>
</protein>
<evidence type="ECO:0000256" key="3">
    <source>
        <dbReference type="SAM" id="SignalP"/>
    </source>
</evidence>
<evidence type="ECO:0000313" key="5">
    <source>
        <dbReference type="Proteomes" id="UP000053660"/>
    </source>
</evidence>